<feature type="compositionally biased region" description="Polar residues" evidence="1">
    <location>
        <begin position="215"/>
        <end position="239"/>
    </location>
</feature>
<feature type="region of interest" description="Disordered" evidence="1">
    <location>
        <begin position="215"/>
        <end position="282"/>
    </location>
</feature>
<organism evidence="2">
    <name type="scientific">Mesocestoides corti</name>
    <name type="common">Flatworm</name>
    <dbReference type="NCBI Taxonomy" id="53468"/>
    <lineage>
        <taxon>Eukaryota</taxon>
        <taxon>Metazoa</taxon>
        <taxon>Spiralia</taxon>
        <taxon>Lophotrochozoa</taxon>
        <taxon>Platyhelminthes</taxon>
        <taxon>Cestoda</taxon>
        <taxon>Eucestoda</taxon>
        <taxon>Cyclophyllidea</taxon>
        <taxon>Mesocestoididae</taxon>
        <taxon>Mesocestoides</taxon>
    </lineage>
</organism>
<dbReference type="WBParaSite" id="MCU_002665-RA">
    <property type="protein sequence ID" value="MCU_002665-RA"/>
    <property type="gene ID" value="MCU_002665"/>
</dbReference>
<evidence type="ECO:0000256" key="1">
    <source>
        <dbReference type="SAM" id="MobiDB-lite"/>
    </source>
</evidence>
<sequence length="282" mass="31406">MTDASTVHDLDEWMLKLDSLQKALKSCSSKQLCRLQSPILRARANKSQVCTPVINDSGIELSHSDLLHTSHSHSPAEGPLRQRIPQSPGCGAYPGAKIRRSGENSPPLRHRNRPDEPAQLPRDNISLDRLDGMRKLVSDLDSVEIDLASSAADYSKNGSQRGLASPDIPVIPPPPAFTNFSEYEEANFPSSSLRLNQIPSLSYLQKSSFSAQCELLTPQNPGSSQSTRRETPQSQNYTSLRRGRVPQTTDWSGSLHFWKSLQNKEGPDLRNQRKKEEEEKKV</sequence>
<proteinExistence type="predicted"/>
<feature type="compositionally biased region" description="Basic and acidic residues" evidence="1">
    <location>
        <begin position="265"/>
        <end position="282"/>
    </location>
</feature>
<feature type="region of interest" description="Disordered" evidence="1">
    <location>
        <begin position="68"/>
        <end position="124"/>
    </location>
</feature>
<accession>A0A5K3ETT5</accession>
<name>A0A5K3ETT5_MESCO</name>
<protein>
    <submittedName>
        <fullName evidence="2">PH domain-containing protein</fullName>
    </submittedName>
</protein>
<reference evidence="2" key="1">
    <citation type="submission" date="2019-11" db="UniProtKB">
        <authorList>
            <consortium name="WormBaseParasite"/>
        </authorList>
    </citation>
    <scope>IDENTIFICATION</scope>
</reference>
<dbReference type="AlphaFoldDB" id="A0A5K3ETT5"/>
<evidence type="ECO:0000313" key="2">
    <source>
        <dbReference type="WBParaSite" id="MCU_002665-RA"/>
    </source>
</evidence>